<feature type="region of interest" description="Disordered" evidence="1">
    <location>
        <begin position="1"/>
        <end position="69"/>
    </location>
</feature>
<organism evidence="2 3">
    <name type="scientific">Paenibacillus ferrarius</name>
    <dbReference type="NCBI Taxonomy" id="1469647"/>
    <lineage>
        <taxon>Bacteria</taxon>
        <taxon>Bacillati</taxon>
        <taxon>Bacillota</taxon>
        <taxon>Bacilli</taxon>
        <taxon>Bacillales</taxon>
        <taxon>Paenibacillaceae</taxon>
        <taxon>Paenibacillus</taxon>
    </lineage>
</organism>
<dbReference type="AlphaFoldDB" id="A0A1V4HPC6"/>
<evidence type="ECO:0000313" key="2">
    <source>
        <dbReference type="EMBL" id="OPH59700.1"/>
    </source>
</evidence>
<reference evidence="3" key="1">
    <citation type="submission" date="2016-07" db="EMBL/GenBank/DDBJ databases">
        <authorList>
            <person name="Florea S."/>
            <person name="Webb J.S."/>
            <person name="Jaromczyk J."/>
            <person name="Schardl C.L."/>
        </authorList>
    </citation>
    <scope>NUCLEOTIDE SEQUENCE [LARGE SCALE GENOMIC DNA]</scope>
    <source>
        <strain evidence="3">CY1</strain>
    </source>
</reference>
<comment type="caution">
    <text evidence="2">The sequence shown here is derived from an EMBL/GenBank/DDBJ whole genome shotgun (WGS) entry which is preliminary data.</text>
</comment>
<evidence type="ECO:0000313" key="3">
    <source>
        <dbReference type="Proteomes" id="UP000190626"/>
    </source>
</evidence>
<gene>
    <name evidence="2" type="ORF">BC351_19660</name>
</gene>
<accession>A0A1V4HPC6</accession>
<feature type="compositionally biased region" description="Polar residues" evidence="1">
    <location>
        <begin position="32"/>
        <end position="42"/>
    </location>
</feature>
<dbReference type="STRING" id="1469647.BC351_19660"/>
<feature type="compositionally biased region" description="Basic and acidic residues" evidence="1">
    <location>
        <begin position="1"/>
        <end position="31"/>
    </location>
</feature>
<protein>
    <submittedName>
        <fullName evidence="2">Uncharacterized protein</fullName>
    </submittedName>
</protein>
<name>A0A1V4HPC6_9BACL</name>
<sequence length="134" mass="15177">MPKEVSKEVPKEVPKEAPKEAPVEAAKEPRNTESNTKSNTKRSPPRDLALQPLTKTAKVQAFSTKSPKKRKNLRLCRLFNHFRPFNENESSKDALSQEFAEKVDLEGEKPAQLQVYHNYIRGSSVSSCKCPRVL</sequence>
<dbReference type="Proteomes" id="UP000190626">
    <property type="component" value="Unassembled WGS sequence"/>
</dbReference>
<keyword evidence="3" id="KW-1185">Reference proteome</keyword>
<dbReference type="EMBL" id="MBTG01000006">
    <property type="protein sequence ID" value="OPH59700.1"/>
    <property type="molecule type" value="Genomic_DNA"/>
</dbReference>
<proteinExistence type="predicted"/>
<evidence type="ECO:0000256" key="1">
    <source>
        <dbReference type="SAM" id="MobiDB-lite"/>
    </source>
</evidence>